<dbReference type="Proteomes" id="UP000539075">
    <property type="component" value="Unassembled WGS sequence"/>
</dbReference>
<evidence type="ECO:0000313" key="2">
    <source>
        <dbReference type="Proteomes" id="UP000539075"/>
    </source>
</evidence>
<dbReference type="AlphaFoldDB" id="A0A7W8C5M8"/>
<sequence>MEANAKDIAVNPERPAQALDTQSLVDAVVQRVLAKLASAPQSVQPASGPMVEILAPADEKLGHEVSARLPEARVRFETSGQTEEAAFYVLPELACSDMADLAQGRASSIALRKVLDLLLQGKEVRVLGFAYRAYAETAPYALLQLYEGYEAALANFGLTELAPPAADARLRQSLVTADHVTEAAKTGAQTLRVPRQAVVTPLAQEAAANHHMTILKNL</sequence>
<protein>
    <recommendedName>
        <fullName evidence="3">Ethanolamine utilization protein</fullName>
    </recommendedName>
</protein>
<dbReference type="EMBL" id="JACHGO010000006">
    <property type="protein sequence ID" value="MBB5144210.1"/>
    <property type="molecule type" value="Genomic_DNA"/>
</dbReference>
<organism evidence="1 2">
    <name type="scientific">Desulfovibrio intestinalis</name>
    <dbReference type="NCBI Taxonomy" id="58621"/>
    <lineage>
        <taxon>Bacteria</taxon>
        <taxon>Pseudomonadati</taxon>
        <taxon>Thermodesulfobacteriota</taxon>
        <taxon>Desulfovibrionia</taxon>
        <taxon>Desulfovibrionales</taxon>
        <taxon>Desulfovibrionaceae</taxon>
        <taxon>Desulfovibrio</taxon>
    </lineage>
</organism>
<comment type="caution">
    <text evidence="1">The sequence shown here is derived from an EMBL/GenBank/DDBJ whole genome shotgun (WGS) entry which is preliminary data.</text>
</comment>
<accession>A0A7W8C5M8</accession>
<dbReference type="RefSeq" id="WP_183720688.1">
    <property type="nucleotide sequence ID" value="NZ_JACHGO010000006.1"/>
</dbReference>
<evidence type="ECO:0000313" key="1">
    <source>
        <dbReference type="EMBL" id="MBB5144210.1"/>
    </source>
</evidence>
<reference evidence="1 2" key="1">
    <citation type="submission" date="2020-08" db="EMBL/GenBank/DDBJ databases">
        <title>Genomic Encyclopedia of Type Strains, Phase IV (KMG-IV): sequencing the most valuable type-strain genomes for metagenomic binning, comparative biology and taxonomic classification.</title>
        <authorList>
            <person name="Goeker M."/>
        </authorList>
    </citation>
    <scope>NUCLEOTIDE SEQUENCE [LARGE SCALE GENOMIC DNA]</scope>
    <source>
        <strain evidence="1 2">DSM 11275</strain>
    </source>
</reference>
<evidence type="ECO:0008006" key="3">
    <source>
        <dbReference type="Google" id="ProtNLM"/>
    </source>
</evidence>
<name>A0A7W8C5M8_9BACT</name>
<proteinExistence type="predicted"/>
<keyword evidence="2" id="KW-1185">Reference proteome</keyword>
<gene>
    <name evidence="1" type="ORF">HNQ38_002318</name>
</gene>